<sequence length="188" mass="19275">MERDDRGRVRVEVLIVGARDGAVWYRPVAGELPAGVHPDAAATGLAAAPLSARAVVVPAGQGGVQCDGPQPVWAPPPLTILHSTSWRYTDGVVVLTYVAVLDGEPAPGAVRLGPHGIARSADPTAPSPAQVCLDAVATHAARHLAWLRVGDEAVATALAGHPALWRALDGYEPALAGGLGVTEPVPVR</sequence>
<accession>A0ABV5M2F4</accession>
<proteinExistence type="predicted"/>
<keyword evidence="2" id="KW-1185">Reference proteome</keyword>
<dbReference type="RefSeq" id="WP_223099476.1">
    <property type="nucleotide sequence ID" value="NZ_CP061913.1"/>
</dbReference>
<protein>
    <submittedName>
        <fullName evidence="1">Uncharacterized protein</fullName>
    </submittedName>
</protein>
<dbReference type="EMBL" id="JBHMCA010000019">
    <property type="protein sequence ID" value="MFB9443009.1"/>
    <property type="molecule type" value="Genomic_DNA"/>
</dbReference>
<evidence type="ECO:0000313" key="2">
    <source>
        <dbReference type="Proteomes" id="UP001589608"/>
    </source>
</evidence>
<organism evidence="1 2">
    <name type="scientific">Dactylosporangium vinaceum</name>
    <dbReference type="NCBI Taxonomy" id="53362"/>
    <lineage>
        <taxon>Bacteria</taxon>
        <taxon>Bacillati</taxon>
        <taxon>Actinomycetota</taxon>
        <taxon>Actinomycetes</taxon>
        <taxon>Micromonosporales</taxon>
        <taxon>Micromonosporaceae</taxon>
        <taxon>Dactylosporangium</taxon>
    </lineage>
</organism>
<gene>
    <name evidence="1" type="ORF">ACFFTR_07935</name>
</gene>
<dbReference type="Proteomes" id="UP001589608">
    <property type="component" value="Unassembled WGS sequence"/>
</dbReference>
<name>A0ABV5M2F4_9ACTN</name>
<evidence type="ECO:0000313" key="1">
    <source>
        <dbReference type="EMBL" id="MFB9443009.1"/>
    </source>
</evidence>
<reference evidence="1 2" key="1">
    <citation type="submission" date="2024-09" db="EMBL/GenBank/DDBJ databases">
        <authorList>
            <person name="Sun Q."/>
            <person name="Mori K."/>
        </authorList>
    </citation>
    <scope>NUCLEOTIDE SEQUENCE [LARGE SCALE GENOMIC DNA]</scope>
    <source>
        <strain evidence="1 2">JCM 3307</strain>
    </source>
</reference>
<comment type="caution">
    <text evidence="1">The sequence shown here is derived from an EMBL/GenBank/DDBJ whole genome shotgun (WGS) entry which is preliminary data.</text>
</comment>